<protein>
    <recommendedName>
        <fullName evidence="10">2Fe-2S ferredoxin-type domain-containing protein</fullName>
    </recommendedName>
</protein>
<sequence length="316" mass="34014">MTLTQTVTVKRLWDETPEIRCFELAPADGAPLTFEPGAHVEVHLPDKMVRQYSLWNGPADQSSILIGVKKEPQSRGGSVAMHSLCEGDTLVIGAPRNNFALHDNDGPAILLAGGIGITPLLAMARHRVAQGRPSTLHLFARDATHAPFQRELSDLPEAPVHLGLNPPTLNKVIGGILSNPDPLAHLYLCGPGPFMDLVELEAVLVGWAADHIHLERFSIDPDALELDGDSFEVVLRQSGKTIQVGPEQTIIAAMESAGIEPLTSCEQGVCGTCMTTVVDGVPDHRDQYLNDDEKASGTLIMPCVSRCKGPRLVLDL</sequence>
<evidence type="ECO:0000256" key="1">
    <source>
        <dbReference type="ARBA" id="ARBA00022630"/>
    </source>
</evidence>
<feature type="domain" description="FAD-binding FR-type" evidence="8">
    <location>
        <begin position="2"/>
        <end position="102"/>
    </location>
</feature>
<evidence type="ECO:0000259" key="8">
    <source>
        <dbReference type="PROSITE" id="PS51384"/>
    </source>
</evidence>
<accession>A0A0F9IMX4</accession>
<comment type="caution">
    <text evidence="9">The sequence shown here is derived from an EMBL/GenBank/DDBJ whole genome shotgun (WGS) entry which is preliminary data.</text>
</comment>
<dbReference type="EMBL" id="LAZR01012032">
    <property type="protein sequence ID" value="KKM46574.1"/>
    <property type="molecule type" value="Genomic_DNA"/>
</dbReference>
<gene>
    <name evidence="9" type="ORF">LCGC14_1559610</name>
</gene>
<dbReference type="AlphaFoldDB" id="A0A0F9IMX4"/>
<dbReference type="GO" id="GO:0016491">
    <property type="term" value="F:oxidoreductase activity"/>
    <property type="evidence" value="ECO:0007669"/>
    <property type="project" value="UniProtKB-KW"/>
</dbReference>
<dbReference type="SUPFAM" id="SSF63380">
    <property type="entry name" value="Riboflavin synthase domain-like"/>
    <property type="match status" value="1"/>
</dbReference>
<evidence type="ECO:0000313" key="9">
    <source>
        <dbReference type="EMBL" id="KKM46574.1"/>
    </source>
</evidence>
<dbReference type="GO" id="GO:0051537">
    <property type="term" value="F:2 iron, 2 sulfur cluster binding"/>
    <property type="evidence" value="ECO:0007669"/>
    <property type="project" value="UniProtKB-KW"/>
</dbReference>
<evidence type="ECO:0000256" key="3">
    <source>
        <dbReference type="ARBA" id="ARBA00022723"/>
    </source>
</evidence>
<evidence type="ECO:0000256" key="4">
    <source>
        <dbReference type="ARBA" id="ARBA00023002"/>
    </source>
</evidence>
<dbReference type="Gene3D" id="2.40.30.10">
    <property type="entry name" value="Translation factors"/>
    <property type="match status" value="1"/>
</dbReference>
<evidence type="ECO:0000256" key="6">
    <source>
        <dbReference type="ARBA" id="ARBA00023014"/>
    </source>
</evidence>
<dbReference type="Gene3D" id="3.10.20.30">
    <property type="match status" value="1"/>
</dbReference>
<organism evidence="9">
    <name type="scientific">marine sediment metagenome</name>
    <dbReference type="NCBI Taxonomy" id="412755"/>
    <lineage>
        <taxon>unclassified sequences</taxon>
        <taxon>metagenomes</taxon>
        <taxon>ecological metagenomes</taxon>
    </lineage>
</organism>
<keyword evidence="6" id="KW-0411">Iron-sulfur</keyword>
<feature type="domain" description="2Fe-2S ferredoxin-type" evidence="7">
    <location>
        <begin position="231"/>
        <end position="316"/>
    </location>
</feature>
<dbReference type="CDD" id="cd00207">
    <property type="entry name" value="fer2"/>
    <property type="match status" value="1"/>
</dbReference>
<dbReference type="InterPro" id="IPR039261">
    <property type="entry name" value="FNR_nucleotide-bd"/>
</dbReference>
<dbReference type="SUPFAM" id="SSF52343">
    <property type="entry name" value="Ferredoxin reductase-like, C-terminal NADP-linked domain"/>
    <property type="match status" value="1"/>
</dbReference>
<dbReference type="InterPro" id="IPR006058">
    <property type="entry name" value="2Fe2S_fd_BS"/>
</dbReference>
<dbReference type="PRINTS" id="PR00409">
    <property type="entry name" value="PHDIOXRDTASE"/>
</dbReference>
<keyword evidence="2" id="KW-0001">2Fe-2S</keyword>
<dbReference type="GO" id="GO:0046872">
    <property type="term" value="F:metal ion binding"/>
    <property type="evidence" value="ECO:0007669"/>
    <property type="project" value="UniProtKB-KW"/>
</dbReference>
<name>A0A0F9IMX4_9ZZZZ</name>
<proteinExistence type="predicted"/>
<keyword evidence="1" id="KW-0285">Flavoprotein</keyword>
<dbReference type="Gene3D" id="3.40.50.80">
    <property type="entry name" value="Nucleotide-binding domain of ferredoxin-NADP reductase (FNR) module"/>
    <property type="match status" value="1"/>
</dbReference>
<dbReference type="CDD" id="cd06185">
    <property type="entry name" value="PDR_like"/>
    <property type="match status" value="1"/>
</dbReference>
<keyword evidence="4" id="KW-0560">Oxidoreductase</keyword>
<evidence type="ECO:0000256" key="2">
    <source>
        <dbReference type="ARBA" id="ARBA00022714"/>
    </source>
</evidence>
<dbReference type="InterPro" id="IPR050415">
    <property type="entry name" value="MRET"/>
</dbReference>
<dbReference type="InterPro" id="IPR017938">
    <property type="entry name" value="Riboflavin_synthase-like_b-brl"/>
</dbReference>
<dbReference type="InterPro" id="IPR001041">
    <property type="entry name" value="2Fe-2S_ferredoxin-type"/>
</dbReference>
<dbReference type="PANTHER" id="PTHR47354:SF1">
    <property type="entry name" value="CARNITINE MONOOXYGENASE REDUCTASE SUBUNIT"/>
    <property type="match status" value="1"/>
</dbReference>
<dbReference type="SUPFAM" id="SSF54292">
    <property type="entry name" value="2Fe-2S ferredoxin-like"/>
    <property type="match status" value="1"/>
</dbReference>
<dbReference type="InterPro" id="IPR012675">
    <property type="entry name" value="Beta-grasp_dom_sf"/>
</dbReference>
<evidence type="ECO:0008006" key="10">
    <source>
        <dbReference type="Google" id="ProtNLM"/>
    </source>
</evidence>
<dbReference type="InterPro" id="IPR036010">
    <property type="entry name" value="2Fe-2S_ferredoxin-like_sf"/>
</dbReference>
<dbReference type="PROSITE" id="PS51085">
    <property type="entry name" value="2FE2S_FER_2"/>
    <property type="match status" value="1"/>
</dbReference>
<dbReference type="PROSITE" id="PS51384">
    <property type="entry name" value="FAD_FR"/>
    <property type="match status" value="1"/>
</dbReference>
<evidence type="ECO:0000259" key="7">
    <source>
        <dbReference type="PROSITE" id="PS51085"/>
    </source>
</evidence>
<dbReference type="PROSITE" id="PS00197">
    <property type="entry name" value="2FE2S_FER_1"/>
    <property type="match status" value="1"/>
</dbReference>
<dbReference type="Pfam" id="PF00111">
    <property type="entry name" value="Fer2"/>
    <property type="match status" value="1"/>
</dbReference>
<keyword evidence="3" id="KW-0479">Metal-binding</keyword>
<keyword evidence="5" id="KW-0408">Iron</keyword>
<reference evidence="9" key="1">
    <citation type="journal article" date="2015" name="Nature">
        <title>Complex archaea that bridge the gap between prokaryotes and eukaryotes.</title>
        <authorList>
            <person name="Spang A."/>
            <person name="Saw J.H."/>
            <person name="Jorgensen S.L."/>
            <person name="Zaremba-Niedzwiedzka K."/>
            <person name="Martijn J."/>
            <person name="Lind A.E."/>
            <person name="van Eijk R."/>
            <person name="Schleper C."/>
            <person name="Guy L."/>
            <person name="Ettema T.J."/>
        </authorList>
    </citation>
    <scope>NUCLEOTIDE SEQUENCE</scope>
</reference>
<dbReference type="InterPro" id="IPR017927">
    <property type="entry name" value="FAD-bd_FR_type"/>
</dbReference>
<evidence type="ECO:0000256" key="5">
    <source>
        <dbReference type="ARBA" id="ARBA00023004"/>
    </source>
</evidence>
<dbReference type="PANTHER" id="PTHR47354">
    <property type="entry name" value="NADH OXIDOREDUCTASE HCR"/>
    <property type="match status" value="1"/>
</dbReference>